<sequence length="350" mass="39869">MNRSEKFNKLRNLPTLSELEDSDNMEELAGKLGEMMAAINALQGQYQTLASSHSSPRDIPIGDYYRIPDPIKSLQPFEGNRKQLSAWLNTAENTLNLFKGKVPHDLYCTYVTAVTNKISGKAKDILCLAGNPQDFDQVKEILISSLGDRQELSTYKCQMWQNRMTDSMNIHHYYQTSKEIVQNIKTLAKQNAKYLAHWDAINSFIDEDALAAFIAGLRAPYFGHAQAARPKDIEDAYAFLCKYKAQELNAIAHERGPKKQLLNNQRKFQNEEKAKFEPQKPNRANSVRKFSKQNDAPEPMDIDPSLRTKLSHIRKQYNNNEAETEDEGSEDEEELAEGNFCIANKDKEGI</sequence>
<feature type="compositionally biased region" description="Acidic residues" evidence="1">
    <location>
        <begin position="322"/>
        <end position="336"/>
    </location>
</feature>
<dbReference type="AlphaFoldDB" id="A0AAG5CPY3"/>
<evidence type="ECO:0000256" key="1">
    <source>
        <dbReference type="SAM" id="MobiDB-lite"/>
    </source>
</evidence>
<organism evidence="2 3">
    <name type="scientific">Anopheles atroparvus</name>
    <name type="common">European mosquito</name>
    <dbReference type="NCBI Taxonomy" id="41427"/>
    <lineage>
        <taxon>Eukaryota</taxon>
        <taxon>Metazoa</taxon>
        <taxon>Ecdysozoa</taxon>
        <taxon>Arthropoda</taxon>
        <taxon>Hexapoda</taxon>
        <taxon>Insecta</taxon>
        <taxon>Pterygota</taxon>
        <taxon>Neoptera</taxon>
        <taxon>Endopterygota</taxon>
        <taxon>Diptera</taxon>
        <taxon>Nematocera</taxon>
        <taxon>Culicoidea</taxon>
        <taxon>Culicidae</taxon>
        <taxon>Anophelinae</taxon>
        <taxon>Anopheles</taxon>
    </lineage>
</organism>
<dbReference type="EnsemblMetazoa" id="ENSAATROPT000898">
    <property type="protein sequence ID" value="ENSAATROPP000856"/>
    <property type="gene ID" value="ENSAATROPG000720"/>
</dbReference>
<proteinExistence type="predicted"/>
<accession>A0AAG5CPY3</accession>
<feature type="compositionally biased region" description="Basic and acidic residues" evidence="1">
    <location>
        <begin position="269"/>
        <end position="280"/>
    </location>
</feature>
<evidence type="ECO:0000313" key="3">
    <source>
        <dbReference type="Proteomes" id="UP000075880"/>
    </source>
</evidence>
<dbReference type="Proteomes" id="UP000075880">
    <property type="component" value="Unassembled WGS sequence"/>
</dbReference>
<reference evidence="2" key="1">
    <citation type="submission" date="2024-04" db="UniProtKB">
        <authorList>
            <consortium name="EnsemblMetazoa"/>
        </authorList>
    </citation>
    <scope>IDENTIFICATION</scope>
    <source>
        <strain evidence="2">EBRO</strain>
    </source>
</reference>
<name>A0AAG5CPY3_ANOAO</name>
<protein>
    <recommendedName>
        <fullName evidence="4">Gag protein</fullName>
    </recommendedName>
</protein>
<evidence type="ECO:0008006" key="4">
    <source>
        <dbReference type="Google" id="ProtNLM"/>
    </source>
</evidence>
<evidence type="ECO:0000313" key="2">
    <source>
        <dbReference type="EnsemblMetazoa" id="ENSAATROPP000856"/>
    </source>
</evidence>
<keyword evidence="3" id="KW-1185">Reference proteome</keyword>
<feature type="region of interest" description="Disordered" evidence="1">
    <location>
        <begin position="269"/>
        <end position="350"/>
    </location>
</feature>